<accession>A0AA37XAY4</accession>
<evidence type="ECO:0000313" key="2">
    <source>
        <dbReference type="Proteomes" id="UP001157160"/>
    </source>
</evidence>
<dbReference type="Gene3D" id="3.30.870.10">
    <property type="entry name" value="Endonuclease Chain A"/>
    <property type="match status" value="1"/>
</dbReference>
<name>A0AA37XAY4_9MICO</name>
<reference evidence="1 2" key="1">
    <citation type="journal article" date="2014" name="Int. J. Syst. Evol. Microbiol.">
        <title>Complete genome sequence of Corynebacterium casei LMG S-19264T (=DSM 44701T), isolated from a smear-ripened cheese.</title>
        <authorList>
            <consortium name="US DOE Joint Genome Institute (JGI-PGF)"/>
            <person name="Walter F."/>
            <person name="Albersmeier A."/>
            <person name="Kalinowski J."/>
            <person name="Ruckert C."/>
        </authorList>
    </citation>
    <scope>NUCLEOTIDE SEQUENCE [LARGE SCALE GENOMIC DNA]</scope>
    <source>
        <strain evidence="1 2">NBRC 112289</strain>
    </source>
</reference>
<dbReference type="AlphaFoldDB" id="A0AA37XAY4"/>
<dbReference type="CDD" id="cd09117">
    <property type="entry name" value="PLDc_Bfil_DEXD_like"/>
    <property type="match status" value="1"/>
</dbReference>
<keyword evidence="2" id="KW-1185">Reference proteome</keyword>
<protein>
    <recommendedName>
        <fullName evidence="3">Phospholipase D-like domain-containing protein</fullName>
    </recommendedName>
</protein>
<organism evidence="1 2">
    <name type="scientific">Arenivirga flava</name>
    <dbReference type="NCBI Taxonomy" id="1930060"/>
    <lineage>
        <taxon>Bacteria</taxon>
        <taxon>Bacillati</taxon>
        <taxon>Actinomycetota</taxon>
        <taxon>Actinomycetes</taxon>
        <taxon>Micrococcales</taxon>
        <taxon>Microbacteriaceae</taxon>
        <taxon>Arenivirga</taxon>
    </lineage>
</organism>
<sequence length="232" mass="25587">MRIDLALQPYADSPSLREVLLEVLADDRYTSLRMVTAWVRASALPALDERMRAFRARGGRIELTSGLSQGAATRAGLAKSLALVDESWVLFDADGRTFHPKVHLARGEGVALLFIGSQNLTAGGLSTNAEAGVVLRLEHPDDPWHLADEVDAYLDRLHADAGIARRLDESLLQRLERDPFVALADRPGGAVHPHPLFAPFAGDVRPLPKGAVPPPSRIPRRPWWQRLLRRLD</sequence>
<dbReference type="Proteomes" id="UP001157160">
    <property type="component" value="Unassembled WGS sequence"/>
</dbReference>
<comment type="caution">
    <text evidence="1">The sequence shown here is derived from an EMBL/GenBank/DDBJ whole genome shotgun (WGS) entry which is preliminary data.</text>
</comment>
<proteinExistence type="predicted"/>
<dbReference type="EMBL" id="BSUL01000001">
    <property type="protein sequence ID" value="GMA27257.1"/>
    <property type="molecule type" value="Genomic_DNA"/>
</dbReference>
<dbReference type="RefSeq" id="WP_284229726.1">
    <property type="nucleotide sequence ID" value="NZ_BSUL01000001.1"/>
</dbReference>
<evidence type="ECO:0000313" key="1">
    <source>
        <dbReference type="EMBL" id="GMA27257.1"/>
    </source>
</evidence>
<gene>
    <name evidence="1" type="ORF">GCM10025874_05100</name>
</gene>
<evidence type="ECO:0008006" key="3">
    <source>
        <dbReference type="Google" id="ProtNLM"/>
    </source>
</evidence>